<evidence type="ECO:0000256" key="5">
    <source>
        <dbReference type="SAM" id="Phobius"/>
    </source>
</evidence>
<protein>
    <recommendedName>
        <fullName evidence="9">Transmembrane invasion protein</fullName>
    </recommendedName>
</protein>
<dbReference type="Proteomes" id="UP000243342">
    <property type="component" value="Unassembled WGS sequence"/>
</dbReference>
<keyword evidence="2 5" id="KW-0812">Transmembrane</keyword>
<dbReference type="OrthoDB" id="4337053at2"/>
<dbReference type="GO" id="GO:0016020">
    <property type="term" value="C:membrane"/>
    <property type="evidence" value="ECO:0007669"/>
    <property type="project" value="UniProtKB-SubCell"/>
</dbReference>
<name>A0A1J7BA71_9ACTN</name>
<evidence type="ECO:0000313" key="8">
    <source>
        <dbReference type="Proteomes" id="UP000243342"/>
    </source>
</evidence>
<dbReference type="AlphaFoldDB" id="A0A1J7BA71"/>
<evidence type="ECO:0000256" key="3">
    <source>
        <dbReference type="ARBA" id="ARBA00022989"/>
    </source>
</evidence>
<evidence type="ECO:0000256" key="4">
    <source>
        <dbReference type="ARBA" id="ARBA00023136"/>
    </source>
</evidence>
<evidence type="ECO:0000313" key="7">
    <source>
        <dbReference type="EMBL" id="OIV35555.1"/>
    </source>
</evidence>
<feature type="chain" id="PRO_5009643083" description="Transmembrane invasion protein" evidence="6">
    <location>
        <begin position="24"/>
        <end position="121"/>
    </location>
</feature>
<dbReference type="RefSeq" id="WP_071658450.1">
    <property type="nucleotide sequence ID" value="NZ_MLCF01000144.1"/>
</dbReference>
<keyword evidence="8" id="KW-1185">Reference proteome</keyword>
<comment type="subcellular location">
    <subcellularLocation>
        <location evidence="1">Membrane</location>
        <topology evidence="1">Multi-pass membrane protein</topology>
    </subcellularLocation>
</comment>
<feature type="transmembrane region" description="Helical" evidence="5">
    <location>
        <begin position="73"/>
        <end position="91"/>
    </location>
</feature>
<evidence type="ECO:0000256" key="6">
    <source>
        <dbReference type="SAM" id="SignalP"/>
    </source>
</evidence>
<reference evidence="7 8" key="1">
    <citation type="submission" date="2016-10" db="EMBL/GenBank/DDBJ databases">
        <title>Genome sequence of Streptomyces gilvigriseus MUSC 26.</title>
        <authorList>
            <person name="Lee L.-H."/>
            <person name="Ser H.-L."/>
        </authorList>
    </citation>
    <scope>NUCLEOTIDE SEQUENCE [LARGE SCALE GENOMIC DNA]</scope>
    <source>
        <strain evidence="7 8">MUSC 26</strain>
    </source>
</reference>
<dbReference type="STRING" id="1428644.BIV57_20745"/>
<evidence type="ECO:0000256" key="2">
    <source>
        <dbReference type="ARBA" id="ARBA00022692"/>
    </source>
</evidence>
<dbReference type="Pfam" id="PF13564">
    <property type="entry name" value="DoxX_2"/>
    <property type="match status" value="1"/>
</dbReference>
<accession>A0A1J7BA71</accession>
<comment type="caution">
    <text evidence="7">The sequence shown here is derived from an EMBL/GenBank/DDBJ whole genome shotgun (WGS) entry which is preliminary data.</text>
</comment>
<keyword evidence="6" id="KW-0732">Signal</keyword>
<dbReference type="EMBL" id="MLCF01000144">
    <property type="protein sequence ID" value="OIV35555.1"/>
    <property type="molecule type" value="Genomic_DNA"/>
</dbReference>
<organism evidence="7 8">
    <name type="scientific">Mangrovactinospora gilvigrisea</name>
    <dbReference type="NCBI Taxonomy" id="1428644"/>
    <lineage>
        <taxon>Bacteria</taxon>
        <taxon>Bacillati</taxon>
        <taxon>Actinomycetota</taxon>
        <taxon>Actinomycetes</taxon>
        <taxon>Kitasatosporales</taxon>
        <taxon>Streptomycetaceae</taxon>
        <taxon>Mangrovactinospora</taxon>
    </lineage>
</organism>
<sequence>MTATMTALLVTTLLTAAANTAVAVADLARARFVLANSAEVGVPLSWLPRLAALKLAGAAGLLLGLAAPVLRPLGIAAACGLVLLYTGAVITHLRARVLYNLAFPGGYLVLAAGSLVLAATR</sequence>
<gene>
    <name evidence="7" type="ORF">BIV57_20745</name>
</gene>
<evidence type="ECO:0000256" key="1">
    <source>
        <dbReference type="ARBA" id="ARBA00004141"/>
    </source>
</evidence>
<evidence type="ECO:0008006" key="9">
    <source>
        <dbReference type="Google" id="ProtNLM"/>
    </source>
</evidence>
<proteinExistence type="predicted"/>
<feature type="signal peptide" evidence="6">
    <location>
        <begin position="1"/>
        <end position="23"/>
    </location>
</feature>
<feature type="transmembrane region" description="Helical" evidence="5">
    <location>
        <begin position="97"/>
        <end position="119"/>
    </location>
</feature>
<keyword evidence="4 5" id="KW-0472">Membrane</keyword>
<keyword evidence="3 5" id="KW-1133">Transmembrane helix</keyword>
<dbReference type="InterPro" id="IPR032808">
    <property type="entry name" value="DoxX"/>
</dbReference>